<reference evidence="1" key="1">
    <citation type="submission" date="2018-05" db="EMBL/GenBank/DDBJ databases">
        <authorList>
            <person name="Lanie J.A."/>
            <person name="Ng W.-L."/>
            <person name="Kazmierczak K.M."/>
            <person name="Andrzejewski T.M."/>
            <person name="Davidsen T.M."/>
            <person name="Wayne K.J."/>
            <person name="Tettelin H."/>
            <person name="Glass J.I."/>
            <person name="Rusch D."/>
            <person name="Podicherti R."/>
            <person name="Tsui H.-C.T."/>
            <person name="Winkler M.E."/>
        </authorList>
    </citation>
    <scope>NUCLEOTIDE SEQUENCE</scope>
</reference>
<gene>
    <name evidence="1" type="ORF">METZ01_LOCUS232926</name>
</gene>
<sequence length="100" mass="11126">MRLVAQVLFWVQLFGSCCRCWFLGSVGQMFGDFGPKAPNISFLLFYGTAYQRFLAATLATYSVARPSSSLTLPRVRPSTLLRLMNRRPGDSQGVRDQGGD</sequence>
<name>A0A382GYW7_9ZZZZ</name>
<proteinExistence type="predicted"/>
<dbReference type="PROSITE" id="PS51257">
    <property type="entry name" value="PROKAR_LIPOPROTEIN"/>
    <property type="match status" value="1"/>
</dbReference>
<dbReference type="EMBL" id="UINC01058142">
    <property type="protein sequence ID" value="SVB80072.1"/>
    <property type="molecule type" value="Genomic_DNA"/>
</dbReference>
<protein>
    <submittedName>
        <fullName evidence="1">Uncharacterized protein</fullName>
    </submittedName>
</protein>
<accession>A0A382GYW7</accession>
<evidence type="ECO:0000313" key="1">
    <source>
        <dbReference type="EMBL" id="SVB80072.1"/>
    </source>
</evidence>
<dbReference type="AlphaFoldDB" id="A0A382GYW7"/>
<organism evidence="1">
    <name type="scientific">marine metagenome</name>
    <dbReference type="NCBI Taxonomy" id="408172"/>
    <lineage>
        <taxon>unclassified sequences</taxon>
        <taxon>metagenomes</taxon>
        <taxon>ecological metagenomes</taxon>
    </lineage>
</organism>